<evidence type="ECO:0000313" key="2">
    <source>
        <dbReference type="EMBL" id="KDR35992.1"/>
    </source>
</evidence>
<evidence type="ECO:0000256" key="1">
    <source>
        <dbReference type="SAM" id="Phobius"/>
    </source>
</evidence>
<gene>
    <name evidence="2" type="ORF">BG57_25140</name>
</gene>
<keyword evidence="1" id="KW-0812">Transmembrane</keyword>
<accession>A0A069P682</accession>
<reference evidence="2 3" key="1">
    <citation type="submission" date="2014-03" db="EMBL/GenBank/DDBJ databases">
        <title>Draft Genome Sequences of Four Burkholderia Strains.</title>
        <authorList>
            <person name="Liu X.Y."/>
            <person name="Li C.X."/>
            <person name="Xu J.H."/>
        </authorList>
    </citation>
    <scope>NUCLEOTIDE SEQUENCE [LARGE SCALE GENOMIC DNA]</scope>
    <source>
        <strain evidence="2 3">R27</strain>
    </source>
</reference>
<dbReference type="STRING" id="1071679.BG57_25140"/>
<dbReference type="AlphaFoldDB" id="A0A069P682"/>
<evidence type="ECO:0000313" key="3">
    <source>
        <dbReference type="Proteomes" id="UP000027439"/>
    </source>
</evidence>
<dbReference type="Proteomes" id="UP000027439">
    <property type="component" value="Unassembled WGS sequence"/>
</dbReference>
<organism evidence="2 3">
    <name type="scientific">Caballeronia grimmiae</name>
    <dbReference type="NCBI Taxonomy" id="1071679"/>
    <lineage>
        <taxon>Bacteria</taxon>
        <taxon>Pseudomonadati</taxon>
        <taxon>Pseudomonadota</taxon>
        <taxon>Betaproteobacteria</taxon>
        <taxon>Burkholderiales</taxon>
        <taxon>Burkholderiaceae</taxon>
        <taxon>Caballeronia</taxon>
    </lineage>
</organism>
<dbReference type="EMBL" id="JFHE01000005">
    <property type="protein sequence ID" value="KDR35992.1"/>
    <property type="molecule type" value="Genomic_DNA"/>
</dbReference>
<proteinExistence type="predicted"/>
<keyword evidence="1" id="KW-1133">Transmembrane helix</keyword>
<sequence length="104" mass="11263">MPAAAALALLPLCLISADGLRSFSRNLALLIIGFVFLFLSAEMAVVLGSFSVSLYSCRSIGSPLPGAGVTFFAVHQSWRFSALLWSHAKKVTKESSFFLNRTKH</sequence>
<comment type="caution">
    <text evidence="2">The sequence shown here is derived from an EMBL/GenBank/DDBJ whole genome shotgun (WGS) entry which is preliminary data.</text>
</comment>
<name>A0A069P682_9BURK</name>
<feature type="transmembrane region" description="Helical" evidence="1">
    <location>
        <begin position="27"/>
        <end position="50"/>
    </location>
</feature>
<keyword evidence="1" id="KW-0472">Membrane</keyword>
<protein>
    <submittedName>
        <fullName evidence="2">Uncharacterized protein</fullName>
    </submittedName>
</protein>